<accession>A0ABR5CKP1</accession>
<gene>
    <name evidence="1" type="ORF">RS75_23600</name>
</gene>
<dbReference type="EMBL" id="JWJH01000039">
    <property type="protein sequence ID" value="KJF65351.1"/>
    <property type="molecule type" value="Genomic_DNA"/>
</dbReference>
<dbReference type="Proteomes" id="UP000052068">
    <property type="component" value="Unassembled WGS sequence"/>
</dbReference>
<name>A0ABR5CKP1_9HYPH</name>
<keyword evidence="2" id="KW-1185">Reference proteome</keyword>
<dbReference type="RefSeq" id="WP_045025010.1">
    <property type="nucleotide sequence ID" value="NZ_JWJH01000039.1"/>
</dbReference>
<proteinExistence type="predicted"/>
<reference evidence="1 2" key="1">
    <citation type="submission" date="2015-03" db="EMBL/GenBank/DDBJ databases">
        <title>Draft Genome Sequences of Agrobacterium nepotum Strain 39/7T (= CFBP 7436T = LMG 26435T) and Agrobacterium sp. Strain KFB 330 (= CFBP 8308 = LMG 28674).</title>
        <authorList>
            <person name="Kuzmanovic N."/>
            <person name="Pulawska J."/>
            <person name="Obradovic A."/>
        </authorList>
    </citation>
    <scope>NUCLEOTIDE SEQUENCE [LARGE SCALE GENOMIC DNA]</scope>
    <source>
        <strain evidence="1 2">39/7</strain>
    </source>
</reference>
<sequence length="88" mass="9648">MKHTTDEMTLAEIFRDPLIRAVMRADGVGLDDFEELMYSAATFLKTRDGTAFGGQFETAGPVASSKRTLVTTIQPLFAGFFKPCAAHM</sequence>
<comment type="caution">
    <text evidence="1">The sequence shown here is derived from an EMBL/GenBank/DDBJ whole genome shotgun (WGS) entry which is preliminary data.</text>
</comment>
<evidence type="ECO:0000313" key="2">
    <source>
        <dbReference type="Proteomes" id="UP000052068"/>
    </source>
</evidence>
<protein>
    <submittedName>
        <fullName evidence="1">Uncharacterized protein</fullName>
    </submittedName>
</protein>
<organism evidence="1 2">
    <name type="scientific">Rhizobium nepotum 39/7</name>
    <dbReference type="NCBI Taxonomy" id="1368418"/>
    <lineage>
        <taxon>Bacteria</taxon>
        <taxon>Pseudomonadati</taxon>
        <taxon>Pseudomonadota</taxon>
        <taxon>Alphaproteobacteria</taxon>
        <taxon>Hyphomicrobiales</taxon>
        <taxon>Rhizobiaceae</taxon>
        <taxon>Rhizobium/Agrobacterium group</taxon>
        <taxon>Rhizobium</taxon>
    </lineage>
</organism>
<evidence type="ECO:0000313" key="1">
    <source>
        <dbReference type="EMBL" id="KJF65351.1"/>
    </source>
</evidence>